<keyword evidence="3" id="KW-0804">Transcription</keyword>
<dbReference type="GO" id="GO:0003677">
    <property type="term" value="F:DNA binding"/>
    <property type="evidence" value="ECO:0007669"/>
    <property type="project" value="UniProtKB-KW"/>
</dbReference>
<dbReference type="SMART" id="SM00418">
    <property type="entry name" value="HTH_ARSR"/>
    <property type="match status" value="1"/>
</dbReference>
<feature type="domain" description="HTH arsR-type" evidence="4">
    <location>
        <begin position="2"/>
        <end position="99"/>
    </location>
</feature>
<keyword evidence="2" id="KW-0238">DNA-binding</keyword>
<sequence>MEIEKNLRARAAVHHALSDPVRLGIVDLLAIGDRSPGELAARFGLTSNLLAHHLKVLREVGLVERTRSHADGRRAYVRLTPEPLHGLHTTPTVTAPRVVFVCTRNGARSPLAAAVWSTRSPIPVTSAGTHPATRVNPRALATAERHGLVLERETTAHVRDVVAPDDLVVAVCDGAFEELGPADRHVHWSVPDPGPVDTDEFFEDVFTELARRVDRLAEIAHRP</sequence>
<dbReference type="InterPro" id="IPR051081">
    <property type="entry name" value="HTH_MetalResp_TranReg"/>
</dbReference>
<dbReference type="AlphaFoldDB" id="A0A495XG17"/>
<comment type="caution">
    <text evidence="5">The sequence shown here is derived from an EMBL/GenBank/DDBJ whole genome shotgun (WGS) entry which is preliminary data.</text>
</comment>
<dbReference type="InterPro" id="IPR001845">
    <property type="entry name" value="HTH_ArsR_DNA-bd_dom"/>
</dbReference>
<name>A0A495XG17_9PSEU</name>
<evidence type="ECO:0000313" key="5">
    <source>
        <dbReference type="EMBL" id="RKT72639.1"/>
    </source>
</evidence>
<proteinExistence type="predicted"/>
<dbReference type="SUPFAM" id="SSF52788">
    <property type="entry name" value="Phosphotyrosine protein phosphatases I"/>
    <property type="match status" value="1"/>
</dbReference>
<dbReference type="InterPro" id="IPR011991">
    <property type="entry name" value="ArsR-like_HTH"/>
</dbReference>
<dbReference type="CDD" id="cd00090">
    <property type="entry name" value="HTH_ARSR"/>
    <property type="match status" value="1"/>
</dbReference>
<dbReference type="RefSeq" id="WP_121225824.1">
    <property type="nucleotide sequence ID" value="NZ_JBIUBA010000021.1"/>
</dbReference>
<dbReference type="InterPro" id="IPR036196">
    <property type="entry name" value="Ptyr_pPase_sf"/>
</dbReference>
<dbReference type="GO" id="GO:0003700">
    <property type="term" value="F:DNA-binding transcription factor activity"/>
    <property type="evidence" value="ECO:0007669"/>
    <property type="project" value="InterPro"/>
</dbReference>
<dbReference type="PANTHER" id="PTHR33154:SF33">
    <property type="entry name" value="TRANSCRIPTIONAL REPRESSOR SDPR"/>
    <property type="match status" value="1"/>
</dbReference>
<dbReference type="Pfam" id="PF01451">
    <property type="entry name" value="LMWPc"/>
    <property type="match status" value="1"/>
</dbReference>
<dbReference type="PANTHER" id="PTHR33154">
    <property type="entry name" value="TRANSCRIPTIONAL REGULATOR, ARSR FAMILY"/>
    <property type="match status" value="1"/>
</dbReference>
<accession>A0A495XG17</accession>
<keyword evidence="1" id="KW-0805">Transcription regulation</keyword>
<evidence type="ECO:0000256" key="2">
    <source>
        <dbReference type="ARBA" id="ARBA00023125"/>
    </source>
</evidence>
<dbReference type="InterPro" id="IPR023485">
    <property type="entry name" value="Ptyr_pPase"/>
</dbReference>
<dbReference type="SMART" id="SM00226">
    <property type="entry name" value="LMWPc"/>
    <property type="match status" value="1"/>
</dbReference>
<dbReference type="Proteomes" id="UP000272729">
    <property type="component" value="Unassembled WGS sequence"/>
</dbReference>
<dbReference type="PROSITE" id="PS50987">
    <property type="entry name" value="HTH_ARSR_2"/>
    <property type="match status" value="1"/>
</dbReference>
<evidence type="ECO:0000256" key="1">
    <source>
        <dbReference type="ARBA" id="ARBA00023015"/>
    </source>
</evidence>
<dbReference type="Gene3D" id="1.10.10.10">
    <property type="entry name" value="Winged helix-like DNA-binding domain superfamily/Winged helix DNA-binding domain"/>
    <property type="match status" value="1"/>
</dbReference>
<dbReference type="InterPro" id="IPR036390">
    <property type="entry name" value="WH_DNA-bd_sf"/>
</dbReference>
<evidence type="ECO:0000313" key="6">
    <source>
        <dbReference type="Proteomes" id="UP000272729"/>
    </source>
</evidence>
<dbReference type="PRINTS" id="PR00778">
    <property type="entry name" value="HTHARSR"/>
</dbReference>
<evidence type="ECO:0000256" key="3">
    <source>
        <dbReference type="ARBA" id="ARBA00023163"/>
    </source>
</evidence>
<dbReference type="InterPro" id="IPR036388">
    <property type="entry name" value="WH-like_DNA-bd_sf"/>
</dbReference>
<dbReference type="SUPFAM" id="SSF46785">
    <property type="entry name" value="Winged helix' DNA-binding domain"/>
    <property type="match status" value="1"/>
</dbReference>
<dbReference type="Pfam" id="PF12840">
    <property type="entry name" value="HTH_20"/>
    <property type="match status" value="1"/>
</dbReference>
<reference evidence="5 6" key="1">
    <citation type="submission" date="2018-10" db="EMBL/GenBank/DDBJ databases">
        <title>Sequencing the genomes of 1000 actinobacteria strains.</title>
        <authorList>
            <person name="Klenk H.-P."/>
        </authorList>
    </citation>
    <scope>NUCLEOTIDE SEQUENCE [LARGE SCALE GENOMIC DNA]</scope>
    <source>
        <strain evidence="5 6">DSM 43911</strain>
    </source>
</reference>
<dbReference type="EMBL" id="RBXR01000001">
    <property type="protein sequence ID" value="RKT72639.1"/>
    <property type="molecule type" value="Genomic_DNA"/>
</dbReference>
<gene>
    <name evidence="5" type="ORF">DFJ66_5960</name>
</gene>
<organism evidence="5 6">
    <name type="scientific">Saccharothrix variisporea</name>
    <dbReference type="NCBI Taxonomy" id="543527"/>
    <lineage>
        <taxon>Bacteria</taxon>
        <taxon>Bacillati</taxon>
        <taxon>Actinomycetota</taxon>
        <taxon>Actinomycetes</taxon>
        <taxon>Pseudonocardiales</taxon>
        <taxon>Pseudonocardiaceae</taxon>
        <taxon>Saccharothrix</taxon>
    </lineage>
</organism>
<dbReference type="Gene3D" id="3.40.50.2300">
    <property type="match status" value="1"/>
</dbReference>
<evidence type="ECO:0000259" key="4">
    <source>
        <dbReference type="PROSITE" id="PS50987"/>
    </source>
</evidence>
<protein>
    <submittedName>
        <fullName evidence="5">Protein-tyrosine-phosphatase</fullName>
    </submittedName>
</protein>
<keyword evidence="6" id="KW-1185">Reference proteome</keyword>
<dbReference type="OrthoDB" id="9784339at2"/>
<dbReference type="NCBIfam" id="NF033788">
    <property type="entry name" value="HTH_metalloreg"/>
    <property type="match status" value="1"/>
</dbReference>